<organism evidence="3 4">
    <name type="scientific">Labrys wisconsinensis</name>
    <dbReference type="NCBI Taxonomy" id="425677"/>
    <lineage>
        <taxon>Bacteria</taxon>
        <taxon>Pseudomonadati</taxon>
        <taxon>Pseudomonadota</taxon>
        <taxon>Alphaproteobacteria</taxon>
        <taxon>Hyphomicrobiales</taxon>
        <taxon>Xanthobacteraceae</taxon>
        <taxon>Labrys</taxon>
    </lineage>
</organism>
<sequence length="140" mass="15622">MPETGFSLHPQLAKDTVSLGDLPLSRVLLIDDSTYPWLLLVPRRREVSEITDLGAIERAHLMTEITQVADALKAETDCHKLNIAALGNVVPQLHVHVIARFRSDAAWPRPVWGQVAPTPYAPAQRAEVIARLRHRIWLGS</sequence>
<dbReference type="EMBL" id="JAUSVX010000001">
    <property type="protein sequence ID" value="MDQ0467483.1"/>
    <property type="molecule type" value="Genomic_DNA"/>
</dbReference>
<evidence type="ECO:0000313" key="3">
    <source>
        <dbReference type="EMBL" id="MDQ0467483.1"/>
    </source>
</evidence>
<dbReference type="Proteomes" id="UP001242480">
    <property type="component" value="Unassembled WGS sequence"/>
</dbReference>
<protein>
    <submittedName>
        <fullName evidence="3">Diadenosine tetraphosphate (Ap4A) HIT family hydrolase</fullName>
    </submittedName>
</protein>
<dbReference type="InterPro" id="IPR011146">
    <property type="entry name" value="HIT-like"/>
</dbReference>
<dbReference type="Pfam" id="PF01230">
    <property type="entry name" value="HIT"/>
    <property type="match status" value="1"/>
</dbReference>
<name>A0ABU0IZP5_9HYPH</name>
<keyword evidence="4" id="KW-1185">Reference proteome</keyword>
<feature type="domain" description="HIT" evidence="2">
    <location>
        <begin position="38"/>
        <end position="107"/>
    </location>
</feature>
<proteinExistence type="predicted"/>
<dbReference type="GO" id="GO:0016787">
    <property type="term" value="F:hydrolase activity"/>
    <property type="evidence" value="ECO:0007669"/>
    <property type="project" value="UniProtKB-KW"/>
</dbReference>
<evidence type="ECO:0000313" key="4">
    <source>
        <dbReference type="Proteomes" id="UP001242480"/>
    </source>
</evidence>
<dbReference type="PIRSF" id="PIRSF000714">
    <property type="entry name" value="HIT"/>
    <property type="match status" value="1"/>
</dbReference>
<dbReference type="SUPFAM" id="SSF54197">
    <property type="entry name" value="HIT-like"/>
    <property type="match status" value="1"/>
</dbReference>
<accession>A0ABU0IZP5</accession>
<dbReference type="Gene3D" id="3.30.428.10">
    <property type="entry name" value="HIT-like"/>
    <property type="match status" value="1"/>
</dbReference>
<dbReference type="RefSeq" id="WP_307267139.1">
    <property type="nucleotide sequence ID" value="NZ_JAUSVX010000001.1"/>
</dbReference>
<comment type="caution">
    <text evidence="3">The sequence shown here is derived from an EMBL/GenBank/DDBJ whole genome shotgun (WGS) entry which is preliminary data.</text>
</comment>
<dbReference type="InterPro" id="IPR036265">
    <property type="entry name" value="HIT-like_sf"/>
</dbReference>
<dbReference type="InterPro" id="IPR026026">
    <property type="entry name" value="HIT_Hint"/>
</dbReference>
<reference evidence="3 4" key="1">
    <citation type="submission" date="2023-07" db="EMBL/GenBank/DDBJ databases">
        <title>Genomic Encyclopedia of Type Strains, Phase IV (KMG-IV): sequencing the most valuable type-strain genomes for metagenomic binning, comparative biology and taxonomic classification.</title>
        <authorList>
            <person name="Goeker M."/>
        </authorList>
    </citation>
    <scope>NUCLEOTIDE SEQUENCE [LARGE SCALE GENOMIC DNA]</scope>
    <source>
        <strain evidence="3 4">DSM 19619</strain>
    </source>
</reference>
<comment type="caution">
    <text evidence="1">Lacks conserved residue(s) required for the propagation of feature annotation.</text>
</comment>
<dbReference type="PROSITE" id="PS51084">
    <property type="entry name" value="HIT_2"/>
    <property type="match status" value="1"/>
</dbReference>
<gene>
    <name evidence="3" type="ORF">QO011_000478</name>
</gene>
<evidence type="ECO:0000256" key="1">
    <source>
        <dbReference type="PROSITE-ProRule" id="PRU00464"/>
    </source>
</evidence>
<keyword evidence="3" id="KW-0378">Hydrolase</keyword>
<evidence type="ECO:0000259" key="2">
    <source>
        <dbReference type="PROSITE" id="PS51084"/>
    </source>
</evidence>